<keyword evidence="3" id="KW-1185">Reference proteome</keyword>
<reference evidence="4" key="1">
    <citation type="submission" date="2016-06" db="UniProtKB">
        <authorList>
            <consortium name="WormBaseParasite"/>
        </authorList>
    </citation>
    <scope>IDENTIFICATION</scope>
</reference>
<dbReference type="AlphaFoldDB" id="A0A183I782"/>
<protein>
    <submittedName>
        <fullName evidence="4">CPSF_A domain-containing protein</fullName>
    </submittedName>
</protein>
<dbReference type="EMBL" id="UZAJ01042425">
    <property type="protein sequence ID" value="VDP22752.1"/>
    <property type="molecule type" value="Genomic_DNA"/>
</dbReference>
<name>A0A183I782_9BILA</name>
<reference evidence="2 3" key="2">
    <citation type="submission" date="2018-11" db="EMBL/GenBank/DDBJ databases">
        <authorList>
            <consortium name="Pathogen Informatics"/>
        </authorList>
    </citation>
    <scope>NUCLEOTIDE SEQUENCE [LARGE SCALE GENOMIC DNA]</scope>
</reference>
<evidence type="ECO:0000313" key="4">
    <source>
        <dbReference type="WBParaSite" id="OFLC_0001560701-mRNA-1"/>
    </source>
</evidence>
<organism evidence="4">
    <name type="scientific">Onchocerca flexuosa</name>
    <dbReference type="NCBI Taxonomy" id="387005"/>
    <lineage>
        <taxon>Eukaryota</taxon>
        <taxon>Metazoa</taxon>
        <taxon>Ecdysozoa</taxon>
        <taxon>Nematoda</taxon>
        <taxon>Chromadorea</taxon>
        <taxon>Rhabditida</taxon>
        <taxon>Spirurina</taxon>
        <taxon>Spiruromorpha</taxon>
        <taxon>Filarioidea</taxon>
        <taxon>Onchocercidae</taxon>
        <taxon>Onchocerca</taxon>
    </lineage>
</organism>
<keyword evidence="1" id="KW-0472">Membrane</keyword>
<evidence type="ECO:0000256" key="1">
    <source>
        <dbReference type="SAM" id="Phobius"/>
    </source>
</evidence>
<dbReference type="STRING" id="387005.A0A183I782"/>
<dbReference type="Proteomes" id="UP000267606">
    <property type="component" value="Unassembled WGS sequence"/>
</dbReference>
<feature type="transmembrane region" description="Helical" evidence="1">
    <location>
        <begin position="97"/>
        <end position="117"/>
    </location>
</feature>
<gene>
    <name evidence="2" type="ORF">OFLC_LOCUS15594</name>
</gene>
<keyword evidence="1" id="KW-0812">Transmembrane</keyword>
<keyword evidence="1" id="KW-1133">Transmembrane helix</keyword>
<proteinExistence type="predicted"/>
<accession>A0A183I782</accession>
<sequence length="123" mass="13743">MNELLTKTTTVRAILQLQVEDCDSIFGVLWCDMECKLGMIKGIKKECAVASSGEDITRVVPVESKNTGIVARLTNNMAKDVQSLVFQRHKVANGTFGYVYTAKNLVVSFLFLLVFSYSPKFRL</sequence>
<evidence type="ECO:0000313" key="2">
    <source>
        <dbReference type="EMBL" id="VDP22752.1"/>
    </source>
</evidence>
<evidence type="ECO:0000313" key="3">
    <source>
        <dbReference type="Proteomes" id="UP000267606"/>
    </source>
</evidence>
<dbReference type="WBParaSite" id="OFLC_0001560701-mRNA-1">
    <property type="protein sequence ID" value="OFLC_0001560701-mRNA-1"/>
    <property type="gene ID" value="OFLC_0001560701"/>
</dbReference>